<feature type="domain" description="Cellobiose dehydrogenase-like cytochrome" evidence="1">
    <location>
        <begin position="29"/>
        <end position="207"/>
    </location>
</feature>
<dbReference type="CDD" id="cd09630">
    <property type="entry name" value="CDH_like_cytochrome"/>
    <property type="match status" value="1"/>
</dbReference>
<protein>
    <recommendedName>
        <fullName evidence="1">Cellobiose dehydrogenase-like cytochrome domain-containing protein</fullName>
    </recommendedName>
</protein>
<dbReference type="AlphaFoldDB" id="A0AAE0IVT2"/>
<evidence type="ECO:0000259" key="1">
    <source>
        <dbReference type="Pfam" id="PF16010"/>
    </source>
</evidence>
<dbReference type="Proteomes" id="UP001286456">
    <property type="component" value="Unassembled WGS sequence"/>
</dbReference>
<dbReference type="Gene3D" id="2.60.40.1210">
    <property type="entry name" value="Cellobiose dehydrogenase, cytochrome domain"/>
    <property type="match status" value="1"/>
</dbReference>
<dbReference type="EMBL" id="JAUEPO010000002">
    <property type="protein sequence ID" value="KAK3331887.1"/>
    <property type="molecule type" value="Genomic_DNA"/>
</dbReference>
<dbReference type="InterPro" id="IPR015920">
    <property type="entry name" value="Cellobiose_DH-like_cyt"/>
</dbReference>
<sequence>MHLPRALTGLAALAGIAPRQFPADSSVHVDKETGLTFASYTSDAGIEFRVAIPGTIPTNLVYETVIQVVAPIKIGWAGFAWGGAMTYNPLTIAWPNGTHNIVLSSRIAYGYYSPPAYTSANYTILKKGTHINATHWQYTASCTGCSSWGDADVGVSTLDPSGQTTMAYAYANAPVDTPSSEASSFGIHDSLGHPIFDLSEGKNADFAAKVKKAGKAPKPRAHRN</sequence>
<organism evidence="2 3">
    <name type="scientific">Cercophora scortea</name>
    <dbReference type="NCBI Taxonomy" id="314031"/>
    <lineage>
        <taxon>Eukaryota</taxon>
        <taxon>Fungi</taxon>
        <taxon>Dikarya</taxon>
        <taxon>Ascomycota</taxon>
        <taxon>Pezizomycotina</taxon>
        <taxon>Sordariomycetes</taxon>
        <taxon>Sordariomycetidae</taxon>
        <taxon>Sordariales</taxon>
        <taxon>Lasiosphaeriaceae</taxon>
        <taxon>Cercophora</taxon>
    </lineage>
</organism>
<proteinExistence type="predicted"/>
<evidence type="ECO:0000313" key="3">
    <source>
        <dbReference type="Proteomes" id="UP001286456"/>
    </source>
</evidence>
<accession>A0AAE0IVT2</accession>
<dbReference type="SUPFAM" id="SSF49344">
    <property type="entry name" value="CBD9-like"/>
    <property type="match status" value="1"/>
</dbReference>
<reference evidence="2" key="2">
    <citation type="submission" date="2023-06" db="EMBL/GenBank/DDBJ databases">
        <authorList>
            <consortium name="Lawrence Berkeley National Laboratory"/>
            <person name="Haridas S."/>
            <person name="Hensen N."/>
            <person name="Bonometti L."/>
            <person name="Westerberg I."/>
            <person name="Brannstrom I.O."/>
            <person name="Guillou S."/>
            <person name="Cros-Aarteil S."/>
            <person name="Calhoun S."/>
            <person name="Kuo A."/>
            <person name="Mondo S."/>
            <person name="Pangilinan J."/>
            <person name="Riley R."/>
            <person name="Labutti K."/>
            <person name="Andreopoulos B."/>
            <person name="Lipzen A."/>
            <person name="Chen C."/>
            <person name="Yanf M."/>
            <person name="Daum C."/>
            <person name="Ng V."/>
            <person name="Clum A."/>
            <person name="Steindorff A."/>
            <person name="Ohm R."/>
            <person name="Martin F."/>
            <person name="Silar P."/>
            <person name="Natvig D."/>
            <person name="Lalanne C."/>
            <person name="Gautier V."/>
            <person name="Ament-Velasquez S.L."/>
            <person name="Kruys A."/>
            <person name="Hutchinson M.I."/>
            <person name="Powell A.J."/>
            <person name="Barry K."/>
            <person name="Miller A.N."/>
            <person name="Grigoriev I.V."/>
            <person name="Debuchy R."/>
            <person name="Gladieux P."/>
            <person name="Thoren M.H."/>
            <person name="Johannesson H."/>
        </authorList>
    </citation>
    <scope>NUCLEOTIDE SEQUENCE</scope>
    <source>
        <strain evidence="2">SMH4131-1</strain>
    </source>
</reference>
<reference evidence="2" key="1">
    <citation type="journal article" date="2023" name="Mol. Phylogenet. Evol.">
        <title>Genome-scale phylogeny and comparative genomics of the fungal order Sordariales.</title>
        <authorList>
            <person name="Hensen N."/>
            <person name="Bonometti L."/>
            <person name="Westerberg I."/>
            <person name="Brannstrom I.O."/>
            <person name="Guillou S."/>
            <person name="Cros-Aarteil S."/>
            <person name="Calhoun S."/>
            <person name="Haridas S."/>
            <person name="Kuo A."/>
            <person name="Mondo S."/>
            <person name="Pangilinan J."/>
            <person name="Riley R."/>
            <person name="LaButti K."/>
            <person name="Andreopoulos B."/>
            <person name="Lipzen A."/>
            <person name="Chen C."/>
            <person name="Yan M."/>
            <person name="Daum C."/>
            <person name="Ng V."/>
            <person name="Clum A."/>
            <person name="Steindorff A."/>
            <person name="Ohm R.A."/>
            <person name="Martin F."/>
            <person name="Silar P."/>
            <person name="Natvig D.O."/>
            <person name="Lalanne C."/>
            <person name="Gautier V."/>
            <person name="Ament-Velasquez S.L."/>
            <person name="Kruys A."/>
            <person name="Hutchinson M.I."/>
            <person name="Powell A.J."/>
            <person name="Barry K."/>
            <person name="Miller A.N."/>
            <person name="Grigoriev I.V."/>
            <person name="Debuchy R."/>
            <person name="Gladieux P."/>
            <person name="Hiltunen Thoren M."/>
            <person name="Johannesson H."/>
        </authorList>
    </citation>
    <scope>NUCLEOTIDE SEQUENCE</scope>
    <source>
        <strain evidence="2">SMH4131-1</strain>
    </source>
</reference>
<gene>
    <name evidence="2" type="ORF">B0T19DRAFT_88064</name>
</gene>
<name>A0AAE0IVT2_9PEZI</name>
<dbReference type="Pfam" id="PF16010">
    <property type="entry name" value="CDH-cyt"/>
    <property type="match status" value="1"/>
</dbReference>
<evidence type="ECO:0000313" key="2">
    <source>
        <dbReference type="EMBL" id="KAK3331887.1"/>
    </source>
</evidence>
<keyword evidence="3" id="KW-1185">Reference proteome</keyword>
<comment type="caution">
    <text evidence="2">The sequence shown here is derived from an EMBL/GenBank/DDBJ whole genome shotgun (WGS) entry which is preliminary data.</text>
</comment>
<dbReference type="PANTHER" id="PTHR47797:SF5">
    <property type="entry name" value="CELLOBIOSE DEHYDROGENASE CYTOCHROME DOMAIN-CONTAINING PROTEIN"/>
    <property type="match status" value="1"/>
</dbReference>
<dbReference type="PANTHER" id="PTHR47797">
    <property type="entry name" value="DEHYDROGENASE, PUTATIVE (AFU_ORTHOLOGUE AFUA_8G05805)-RELATED"/>
    <property type="match status" value="1"/>
</dbReference>